<dbReference type="RefSeq" id="WP_037242272.1">
    <property type="nucleotide sequence ID" value="NZ_JAEMUK010000014.1"/>
</dbReference>
<dbReference type="SUPFAM" id="SSF48452">
    <property type="entry name" value="TPR-like"/>
    <property type="match status" value="1"/>
</dbReference>
<dbReference type="NCBIfam" id="TIGR01068">
    <property type="entry name" value="thioredoxin"/>
    <property type="match status" value="1"/>
</dbReference>
<dbReference type="InterPro" id="IPR036249">
    <property type="entry name" value="Thioredoxin-like_sf"/>
</dbReference>
<evidence type="ECO:0000256" key="6">
    <source>
        <dbReference type="NCBIfam" id="TIGR01068"/>
    </source>
</evidence>
<organism evidence="8 9">
    <name type="scientific">Rhodomicrobium udaipurense</name>
    <dbReference type="NCBI Taxonomy" id="1202716"/>
    <lineage>
        <taxon>Bacteria</taxon>
        <taxon>Pseudomonadati</taxon>
        <taxon>Pseudomonadota</taxon>
        <taxon>Alphaproteobacteria</taxon>
        <taxon>Hyphomicrobiales</taxon>
        <taxon>Hyphomicrobiaceae</taxon>
        <taxon>Rhodomicrobium</taxon>
    </lineage>
</organism>
<dbReference type="AlphaFoldDB" id="A0A8I1GEB8"/>
<dbReference type="GO" id="GO:0005829">
    <property type="term" value="C:cytosol"/>
    <property type="evidence" value="ECO:0007669"/>
    <property type="project" value="TreeGrafter"/>
</dbReference>
<dbReference type="InterPro" id="IPR017937">
    <property type="entry name" value="Thioredoxin_CS"/>
</dbReference>
<dbReference type="InterPro" id="IPR011990">
    <property type="entry name" value="TPR-like_helical_dom_sf"/>
</dbReference>
<sequence>MAISLLGGGAAQPADNTSDIIKNTTTATFVADVIEASHKVPVIVDFWAQWCGPCKQLTPILEKVVRASKGKVRLVKMNIDEHPEVAGQLQIQSIPAVFAFSQGQPVDGFMGALPESQVKTFVQRLIGPDADDAAGVEEAQRLFDEGDIAGAAQLYGAVLKNDRENADAIGGLSKCYVRLGDLARAEQVLSMTPPAKQTAEAYLSAKAALELAKKAEPSADTAPLEKAIAANPRDWDARFKLALALVAKGKREDALDHLFEIVRKDRAWNDDAARQQLVELFEAWGPKDPLTQAGRQRLSSILFA</sequence>
<reference evidence="8 9" key="1">
    <citation type="submission" date="2020-12" db="EMBL/GenBank/DDBJ databases">
        <title>Revised draft genomes of Rhodomicrobium vannielii ATCC 17100 and Rhodomicrobium udaipurense JA643.</title>
        <authorList>
            <person name="Conners E.M."/>
            <person name="Davenport E.J."/>
            <person name="Bose A."/>
        </authorList>
    </citation>
    <scope>NUCLEOTIDE SEQUENCE [LARGE SCALE GENOMIC DNA]</scope>
    <source>
        <strain evidence="8 9">JA643</strain>
    </source>
</reference>
<dbReference type="FunFam" id="3.40.30.10:FF:000001">
    <property type="entry name" value="Thioredoxin"/>
    <property type="match status" value="1"/>
</dbReference>
<evidence type="ECO:0000313" key="8">
    <source>
        <dbReference type="EMBL" id="MBJ7543379.1"/>
    </source>
</evidence>
<dbReference type="PROSITE" id="PS00194">
    <property type="entry name" value="THIOREDOXIN_1"/>
    <property type="match status" value="1"/>
</dbReference>
<keyword evidence="2" id="KW-0813">Transport</keyword>
<dbReference type="SUPFAM" id="SSF52833">
    <property type="entry name" value="Thioredoxin-like"/>
    <property type="match status" value="1"/>
</dbReference>
<comment type="similarity">
    <text evidence="1">Belongs to the thioredoxin family.</text>
</comment>
<dbReference type="Gene3D" id="3.40.30.10">
    <property type="entry name" value="Glutaredoxin"/>
    <property type="match status" value="1"/>
</dbReference>
<keyword evidence="4" id="KW-1015">Disulfide bond</keyword>
<evidence type="ECO:0000256" key="5">
    <source>
        <dbReference type="ARBA" id="ARBA00023284"/>
    </source>
</evidence>
<dbReference type="PANTHER" id="PTHR45663">
    <property type="entry name" value="GEO12009P1"/>
    <property type="match status" value="1"/>
</dbReference>
<dbReference type="Proteomes" id="UP000623250">
    <property type="component" value="Unassembled WGS sequence"/>
</dbReference>
<evidence type="ECO:0000256" key="3">
    <source>
        <dbReference type="ARBA" id="ARBA00022982"/>
    </source>
</evidence>
<accession>A0A8I1GEB8</accession>
<keyword evidence="3" id="KW-0249">Electron transport</keyword>
<gene>
    <name evidence="8" type="primary">trxA</name>
    <name evidence="8" type="ORF">JDN41_07395</name>
</gene>
<protein>
    <recommendedName>
        <fullName evidence="6">Thioredoxin</fullName>
    </recommendedName>
</protein>
<keyword evidence="5" id="KW-0676">Redox-active center</keyword>
<dbReference type="PRINTS" id="PR00421">
    <property type="entry name" value="THIOREDOXIN"/>
</dbReference>
<dbReference type="PANTHER" id="PTHR45663:SF11">
    <property type="entry name" value="GEO12009P1"/>
    <property type="match status" value="1"/>
</dbReference>
<dbReference type="GO" id="GO:0006950">
    <property type="term" value="P:response to stress"/>
    <property type="evidence" value="ECO:0007669"/>
    <property type="project" value="UniProtKB-ARBA"/>
</dbReference>
<keyword evidence="9" id="KW-1185">Reference proteome</keyword>
<dbReference type="Pfam" id="PF00085">
    <property type="entry name" value="Thioredoxin"/>
    <property type="match status" value="1"/>
</dbReference>
<proteinExistence type="inferred from homology"/>
<evidence type="ECO:0000256" key="2">
    <source>
        <dbReference type="ARBA" id="ARBA00022448"/>
    </source>
</evidence>
<dbReference type="GO" id="GO:0015035">
    <property type="term" value="F:protein-disulfide reductase activity"/>
    <property type="evidence" value="ECO:0007669"/>
    <property type="project" value="UniProtKB-UniRule"/>
</dbReference>
<dbReference type="InterPro" id="IPR005746">
    <property type="entry name" value="Thioredoxin"/>
</dbReference>
<dbReference type="CDD" id="cd02956">
    <property type="entry name" value="ybbN"/>
    <property type="match status" value="1"/>
</dbReference>
<name>A0A8I1GEB8_9HYPH</name>
<evidence type="ECO:0000256" key="1">
    <source>
        <dbReference type="ARBA" id="ARBA00008987"/>
    </source>
</evidence>
<dbReference type="Pfam" id="PF14559">
    <property type="entry name" value="TPR_19"/>
    <property type="match status" value="1"/>
</dbReference>
<dbReference type="PROSITE" id="PS51352">
    <property type="entry name" value="THIOREDOXIN_2"/>
    <property type="match status" value="1"/>
</dbReference>
<feature type="domain" description="Thioredoxin" evidence="7">
    <location>
        <begin position="6"/>
        <end position="127"/>
    </location>
</feature>
<comment type="caution">
    <text evidence="8">The sequence shown here is derived from an EMBL/GenBank/DDBJ whole genome shotgun (WGS) entry which is preliminary data.</text>
</comment>
<dbReference type="EMBL" id="JAEMUK010000014">
    <property type="protein sequence ID" value="MBJ7543379.1"/>
    <property type="molecule type" value="Genomic_DNA"/>
</dbReference>
<dbReference type="InterPro" id="IPR013766">
    <property type="entry name" value="Thioredoxin_domain"/>
</dbReference>
<dbReference type="Gene3D" id="1.25.40.10">
    <property type="entry name" value="Tetratricopeptide repeat domain"/>
    <property type="match status" value="2"/>
</dbReference>
<evidence type="ECO:0000259" key="7">
    <source>
        <dbReference type="PROSITE" id="PS51352"/>
    </source>
</evidence>
<evidence type="ECO:0000313" key="9">
    <source>
        <dbReference type="Proteomes" id="UP000623250"/>
    </source>
</evidence>
<evidence type="ECO:0000256" key="4">
    <source>
        <dbReference type="ARBA" id="ARBA00023157"/>
    </source>
</evidence>
<dbReference type="Pfam" id="PF14561">
    <property type="entry name" value="TPR_20"/>
    <property type="match status" value="1"/>
</dbReference>
<dbReference type="GO" id="GO:0045454">
    <property type="term" value="P:cell redox homeostasis"/>
    <property type="evidence" value="ECO:0007669"/>
    <property type="project" value="TreeGrafter"/>
</dbReference>